<dbReference type="RefSeq" id="WP_012046285.1">
    <property type="nucleotide sequence ID" value="NZ_JABFDP010000016.1"/>
</dbReference>
<proteinExistence type="predicted"/>
<evidence type="ECO:0000256" key="1">
    <source>
        <dbReference type="SAM" id="Phobius"/>
    </source>
</evidence>
<sequence>MSLYERMDRDVAPRSRERIEYLLVYAMCFAVLMVEGVLRRIGSVITGHRPAPLGAIIGEARIKAANCATSSFMGL</sequence>
<name>A0ABS5GC14_9BRAD</name>
<keyword evidence="1" id="KW-0812">Transmembrane</keyword>
<accession>A0ABS5GC14</accession>
<feature type="transmembrane region" description="Helical" evidence="1">
    <location>
        <begin position="21"/>
        <end position="38"/>
    </location>
</feature>
<gene>
    <name evidence="2" type="ORF">JQ619_24065</name>
</gene>
<keyword evidence="3" id="KW-1185">Reference proteome</keyword>
<reference evidence="3" key="1">
    <citation type="journal article" date="2021" name="ISME J.">
        <title>Evolutionary origin and ecological implication of a unique nif island in free-living Bradyrhizobium lineages.</title>
        <authorList>
            <person name="Tao J."/>
        </authorList>
    </citation>
    <scope>NUCLEOTIDE SEQUENCE [LARGE SCALE GENOMIC DNA]</scope>
    <source>
        <strain evidence="3">SZCCT0094</strain>
    </source>
</reference>
<evidence type="ECO:0000313" key="3">
    <source>
        <dbReference type="Proteomes" id="UP001314635"/>
    </source>
</evidence>
<comment type="caution">
    <text evidence="2">The sequence shown here is derived from an EMBL/GenBank/DDBJ whole genome shotgun (WGS) entry which is preliminary data.</text>
</comment>
<keyword evidence="1" id="KW-1133">Transmembrane helix</keyword>
<dbReference type="Proteomes" id="UP001314635">
    <property type="component" value="Unassembled WGS sequence"/>
</dbReference>
<dbReference type="EMBL" id="JAFCLK010000024">
    <property type="protein sequence ID" value="MBR1138846.1"/>
    <property type="molecule type" value="Genomic_DNA"/>
</dbReference>
<protein>
    <submittedName>
        <fullName evidence="2">Uncharacterized protein</fullName>
    </submittedName>
</protein>
<evidence type="ECO:0000313" key="2">
    <source>
        <dbReference type="EMBL" id="MBR1138846.1"/>
    </source>
</evidence>
<keyword evidence="1" id="KW-0472">Membrane</keyword>
<organism evidence="2 3">
    <name type="scientific">Bradyrhizobium denitrificans</name>
    <dbReference type="NCBI Taxonomy" id="2734912"/>
    <lineage>
        <taxon>Bacteria</taxon>
        <taxon>Pseudomonadati</taxon>
        <taxon>Pseudomonadota</taxon>
        <taxon>Alphaproteobacteria</taxon>
        <taxon>Hyphomicrobiales</taxon>
        <taxon>Nitrobacteraceae</taxon>
        <taxon>Bradyrhizobium</taxon>
    </lineage>
</organism>